<dbReference type="OMA" id="LHWDSFV"/>
<dbReference type="InParanoid" id="A0A2I2YVK9"/>
<dbReference type="PROSITE" id="PS51257">
    <property type="entry name" value="PROKAR_LIPOPROTEIN"/>
    <property type="match status" value="1"/>
</dbReference>
<dbReference type="Proteomes" id="UP000001519">
    <property type="component" value="Chromosome 8"/>
</dbReference>
<reference evidence="1" key="4">
    <citation type="submission" date="2025-09" db="UniProtKB">
        <authorList>
            <consortium name="Ensembl"/>
        </authorList>
    </citation>
    <scope>IDENTIFICATION</scope>
</reference>
<name>A0A2I2YVK9_GORGO</name>
<evidence type="ECO:0000313" key="2">
    <source>
        <dbReference type="Proteomes" id="UP000001519"/>
    </source>
</evidence>
<reference evidence="1" key="3">
    <citation type="submission" date="2025-08" db="UniProtKB">
        <authorList>
            <consortium name="Ensembl"/>
        </authorList>
    </citation>
    <scope>IDENTIFICATION</scope>
</reference>
<dbReference type="GeneTree" id="ENSGT00900000143563"/>
<sequence length="82" mass="8650">MFSKTSFPLVTASPLPPFTSSSCLAFFASSFQGLCSSEISVTQFDEEAPSVGFLLAIMETEEPPPLGVKPEVEASSATFPVV</sequence>
<dbReference type="Ensembl" id="ENSGGOT00000058489.1">
    <property type="protein sequence ID" value="ENSGGOP00000038989.1"/>
    <property type="gene ID" value="ENSGGOG00000041942.1"/>
</dbReference>
<reference evidence="2" key="1">
    <citation type="submission" date="2011-05" db="EMBL/GenBank/DDBJ databases">
        <title>Insights into the evolution of the great apes provided by the gorilla genome.</title>
        <authorList>
            <person name="Scally A."/>
        </authorList>
    </citation>
    <scope>NUCLEOTIDE SEQUENCE [LARGE SCALE GENOMIC DNA]</scope>
</reference>
<protein>
    <submittedName>
        <fullName evidence="1">Uncharacterized protein</fullName>
    </submittedName>
</protein>
<dbReference type="EMBL" id="CABD030058565">
    <property type="status" value="NOT_ANNOTATED_CDS"/>
    <property type="molecule type" value="Genomic_DNA"/>
</dbReference>
<organism evidence="1 2">
    <name type="scientific">Gorilla gorilla gorilla</name>
    <name type="common">Western lowland gorilla</name>
    <dbReference type="NCBI Taxonomy" id="9595"/>
    <lineage>
        <taxon>Eukaryota</taxon>
        <taxon>Metazoa</taxon>
        <taxon>Chordata</taxon>
        <taxon>Craniata</taxon>
        <taxon>Vertebrata</taxon>
        <taxon>Euteleostomi</taxon>
        <taxon>Mammalia</taxon>
        <taxon>Eutheria</taxon>
        <taxon>Euarchontoglires</taxon>
        <taxon>Primates</taxon>
        <taxon>Haplorrhini</taxon>
        <taxon>Catarrhini</taxon>
        <taxon>Hominidae</taxon>
        <taxon>Gorilla</taxon>
    </lineage>
</organism>
<keyword evidence="2" id="KW-1185">Reference proteome</keyword>
<reference evidence="1 2" key="2">
    <citation type="journal article" date="2012" name="Nature">
        <title>Insights into hominid evolution from the gorilla genome sequence.</title>
        <authorList>
            <person name="Scally A."/>
            <person name="Dutheil J.Y."/>
            <person name="Hillier L.W."/>
            <person name="Jordan G.E."/>
            <person name="Goodhead I."/>
            <person name="Herrero J."/>
            <person name="Hobolth A."/>
            <person name="Lappalainen T."/>
            <person name="Mailund T."/>
            <person name="Marques-Bonet T."/>
            <person name="McCarthy S."/>
            <person name="Montgomery S.H."/>
            <person name="Schwalie P.C."/>
            <person name="Tang Y.A."/>
            <person name="Ward M.C."/>
            <person name="Xue Y."/>
            <person name="Yngvadottir B."/>
            <person name="Alkan C."/>
            <person name="Andersen L.N."/>
            <person name="Ayub Q."/>
            <person name="Ball E.V."/>
            <person name="Beal K."/>
            <person name="Bradley B.J."/>
            <person name="Chen Y."/>
            <person name="Clee C.M."/>
            <person name="Fitzgerald S."/>
            <person name="Graves T.A."/>
            <person name="Gu Y."/>
            <person name="Heath P."/>
            <person name="Heger A."/>
            <person name="Karakoc E."/>
            <person name="Kolb-Kokocinski A."/>
            <person name="Laird G.K."/>
            <person name="Lunter G."/>
            <person name="Meader S."/>
            <person name="Mort M."/>
            <person name="Mullikin J.C."/>
            <person name="Munch K."/>
            <person name="O'Connor T.D."/>
            <person name="Phillips A.D."/>
            <person name="Prado-Martinez J."/>
            <person name="Rogers A.S."/>
            <person name="Sajjadian S."/>
            <person name="Schmidt D."/>
            <person name="Shaw K."/>
            <person name="Simpson J.T."/>
            <person name="Stenson P.D."/>
            <person name="Turner D.J."/>
            <person name="Vigilant L."/>
            <person name="Vilella A.J."/>
            <person name="Whitener W."/>
            <person name="Zhu B."/>
            <person name="Cooper D.N."/>
            <person name="de Jong P."/>
            <person name="Dermitzakis E.T."/>
            <person name="Eichler E.E."/>
            <person name="Flicek P."/>
            <person name="Goldman N."/>
            <person name="Mundy N.I."/>
            <person name="Ning Z."/>
            <person name="Odom D.T."/>
            <person name="Ponting C.P."/>
            <person name="Quail M.A."/>
            <person name="Ryder O.A."/>
            <person name="Searle S.M."/>
            <person name="Warren W.C."/>
            <person name="Wilson R.K."/>
            <person name="Schierup M.H."/>
            <person name="Rogers J."/>
            <person name="Tyler-Smith C."/>
            <person name="Durbin R."/>
        </authorList>
    </citation>
    <scope>NUCLEOTIDE SEQUENCE [LARGE SCALE GENOMIC DNA]</scope>
</reference>
<accession>A0A2I2YVK9</accession>
<dbReference type="AlphaFoldDB" id="A0A2I2YVK9"/>
<evidence type="ECO:0000313" key="1">
    <source>
        <dbReference type="Ensembl" id="ENSGGOP00000038989.1"/>
    </source>
</evidence>
<proteinExistence type="predicted"/>